<name>A0AA41X3I7_9ALTE</name>
<protein>
    <recommendedName>
        <fullName evidence="6">Lipopolysaccharide export system protein LptC</fullName>
    </recommendedName>
</protein>
<comment type="caution">
    <text evidence="7">The sequence shown here is derived from an EMBL/GenBank/DDBJ whole genome shotgun (WGS) entry which is preliminary data.</text>
</comment>
<keyword evidence="5 6" id="KW-0472">Membrane</keyword>
<dbReference type="PANTHER" id="PTHR37481:SF1">
    <property type="entry name" value="LIPOPOLYSACCHARIDE EXPORT SYSTEM PROTEIN LPTC"/>
    <property type="match status" value="1"/>
</dbReference>
<dbReference type="Pfam" id="PF06835">
    <property type="entry name" value="LptC"/>
    <property type="match status" value="1"/>
</dbReference>
<evidence type="ECO:0000256" key="6">
    <source>
        <dbReference type="PIRNR" id="PIRNR028513"/>
    </source>
</evidence>
<dbReference type="InterPro" id="IPR010664">
    <property type="entry name" value="LipoPS_assembly_LptC-rel"/>
</dbReference>
<keyword evidence="3" id="KW-0812">Transmembrane</keyword>
<dbReference type="InterPro" id="IPR052363">
    <property type="entry name" value="LPS_export_LptC"/>
</dbReference>
<dbReference type="InterPro" id="IPR026265">
    <property type="entry name" value="LptC"/>
</dbReference>
<comment type="subcellular location">
    <subcellularLocation>
        <location evidence="6">Cell inner membrane</location>
    </subcellularLocation>
</comment>
<evidence type="ECO:0000313" key="8">
    <source>
        <dbReference type="Proteomes" id="UP001165413"/>
    </source>
</evidence>
<evidence type="ECO:0000256" key="1">
    <source>
        <dbReference type="ARBA" id="ARBA00022475"/>
    </source>
</evidence>
<keyword evidence="1 6" id="KW-1003">Cell membrane</keyword>
<dbReference type="NCBIfam" id="TIGR04409">
    <property type="entry name" value="LptC_YrbK"/>
    <property type="match status" value="1"/>
</dbReference>
<evidence type="ECO:0000256" key="5">
    <source>
        <dbReference type="ARBA" id="ARBA00023136"/>
    </source>
</evidence>
<comment type="similarity">
    <text evidence="6">Belongs to the LptC family.</text>
</comment>
<dbReference type="GO" id="GO:0015221">
    <property type="term" value="F:lipopolysaccharide transmembrane transporter activity"/>
    <property type="evidence" value="ECO:0007669"/>
    <property type="project" value="InterPro"/>
</dbReference>
<dbReference type="GO" id="GO:0017089">
    <property type="term" value="F:glycolipid transfer activity"/>
    <property type="evidence" value="ECO:0007669"/>
    <property type="project" value="TreeGrafter"/>
</dbReference>
<dbReference type="AlphaFoldDB" id="A0AA41X3I7"/>
<dbReference type="Proteomes" id="UP001165413">
    <property type="component" value="Unassembled WGS sequence"/>
</dbReference>
<keyword evidence="4" id="KW-1133">Transmembrane helix</keyword>
<dbReference type="RefSeq" id="WP_254101536.1">
    <property type="nucleotide sequence ID" value="NZ_JANATA010000019.1"/>
</dbReference>
<comment type="function">
    <text evidence="6">Required for the translocation of lipopolysaccharide (LPS) from the inner membrane to the outer membrane.</text>
</comment>
<reference evidence="7" key="1">
    <citation type="submission" date="2022-07" db="EMBL/GenBank/DDBJ databases">
        <title>Characterization of the Novel Bacterium Alteromonas immobilis LMIT006 and Alteromonas gregis LMIT007.</title>
        <authorList>
            <person name="Lin X."/>
        </authorList>
    </citation>
    <scope>NUCLEOTIDE SEQUENCE</scope>
    <source>
        <strain evidence="7">LMIT007</strain>
    </source>
</reference>
<sequence>MNRVGYAILILFCAVAVVYFLPFNPSNESTEARPESMGLLTPTYRAEGIKSRLYGTDGVLIHQVSASEMNHFTELGFMVFTQPEYDIFVADGTEYAINADSATLYEDNRVVLEDNIIIQSLNIDDFIRQINAQYLQMDMVSKDINSDALIELTGAEFSMLSNGLTGNLARKQFALIDHVKTEFIVNQP</sequence>
<dbReference type="GO" id="GO:0030288">
    <property type="term" value="C:outer membrane-bounded periplasmic space"/>
    <property type="evidence" value="ECO:0007669"/>
    <property type="project" value="TreeGrafter"/>
</dbReference>
<dbReference type="GO" id="GO:0005886">
    <property type="term" value="C:plasma membrane"/>
    <property type="evidence" value="ECO:0007669"/>
    <property type="project" value="UniProtKB-SubCell"/>
</dbReference>
<evidence type="ECO:0000256" key="3">
    <source>
        <dbReference type="ARBA" id="ARBA00022692"/>
    </source>
</evidence>
<organism evidence="7 8">
    <name type="scientific">Opacimonas viscosa</name>
    <dbReference type="NCBI Taxonomy" id="2961944"/>
    <lineage>
        <taxon>Bacteria</taxon>
        <taxon>Pseudomonadati</taxon>
        <taxon>Pseudomonadota</taxon>
        <taxon>Gammaproteobacteria</taxon>
        <taxon>Alteromonadales</taxon>
        <taxon>Alteromonadaceae</taxon>
        <taxon>Opacimonas</taxon>
    </lineage>
</organism>
<keyword evidence="8" id="KW-1185">Reference proteome</keyword>
<dbReference type="Gene3D" id="2.60.450.10">
    <property type="entry name" value="Lipopolysaccharide (LPS) transport protein A like domain"/>
    <property type="match status" value="1"/>
</dbReference>
<proteinExistence type="inferred from homology"/>
<accession>A0AA41X3I7</accession>
<keyword evidence="2 6" id="KW-0997">Cell inner membrane</keyword>
<evidence type="ECO:0000256" key="2">
    <source>
        <dbReference type="ARBA" id="ARBA00022519"/>
    </source>
</evidence>
<evidence type="ECO:0000313" key="7">
    <source>
        <dbReference type="EMBL" id="MCP3429333.1"/>
    </source>
</evidence>
<dbReference type="EMBL" id="JANATA010000019">
    <property type="protein sequence ID" value="MCP3429333.1"/>
    <property type="molecule type" value="Genomic_DNA"/>
</dbReference>
<dbReference type="PANTHER" id="PTHR37481">
    <property type="entry name" value="LIPOPOLYSACCHARIDE EXPORT SYSTEM PROTEIN LPTC"/>
    <property type="match status" value="1"/>
</dbReference>
<dbReference type="PIRSF" id="PIRSF028513">
    <property type="entry name" value="LptC"/>
    <property type="match status" value="1"/>
</dbReference>
<evidence type="ECO:0000256" key="4">
    <source>
        <dbReference type="ARBA" id="ARBA00022989"/>
    </source>
</evidence>
<gene>
    <name evidence="7" type="primary">lptC</name>
    <name evidence="7" type="ORF">NLF92_10285</name>
</gene>